<dbReference type="AlphaFoldDB" id="A0A565AVM1"/>
<dbReference type="InterPro" id="IPR001229">
    <property type="entry name" value="Jacalin-like_lectin_dom"/>
</dbReference>
<dbReference type="SMART" id="SM00915">
    <property type="entry name" value="Jacalin"/>
    <property type="match status" value="1"/>
</dbReference>
<dbReference type="OrthoDB" id="1109727at2759"/>
<comment type="similarity">
    <text evidence="1">Belongs to the jacalin lectin family.</text>
</comment>
<name>A0A565AVM1_9BRAS</name>
<dbReference type="Proteomes" id="UP000489600">
    <property type="component" value="Unassembled WGS sequence"/>
</dbReference>
<dbReference type="PANTHER" id="PTHR47293">
    <property type="entry name" value="JACALIN-RELATED LECTIN 3"/>
    <property type="match status" value="1"/>
</dbReference>
<proteinExistence type="inferred from homology"/>
<dbReference type="SUPFAM" id="SSF51101">
    <property type="entry name" value="Mannose-binding lectins"/>
    <property type="match status" value="1"/>
</dbReference>
<gene>
    <name evidence="4" type="ORF">ANE_LOCUS3896</name>
</gene>
<dbReference type="Gene3D" id="2.100.10.30">
    <property type="entry name" value="Jacalin-like lectin domain"/>
    <property type="match status" value="1"/>
</dbReference>
<evidence type="ECO:0000313" key="4">
    <source>
        <dbReference type="EMBL" id="VVA93451.1"/>
    </source>
</evidence>
<accession>A0A565AVM1</accession>
<protein>
    <recommendedName>
        <fullName evidence="3">Jacalin-type lectin domain-containing protein</fullName>
    </recommendedName>
</protein>
<feature type="domain" description="Jacalin-type lectin" evidence="3">
    <location>
        <begin position="2"/>
        <end position="166"/>
    </location>
</feature>
<dbReference type="PANTHER" id="PTHR47293:SF7">
    <property type="entry name" value="JACALIN-RELATED LECTIN 34-RELATED"/>
    <property type="match status" value="1"/>
</dbReference>
<keyword evidence="2" id="KW-0430">Lectin</keyword>
<organism evidence="4 5">
    <name type="scientific">Arabis nemorensis</name>
    <dbReference type="NCBI Taxonomy" id="586526"/>
    <lineage>
        <taxon>Eukaryota</taxon>
        <taxon>Viridiplantae</taxon>
        <taxon>Streptophyta</taxon>
        <taxon>Embryophyta</taxon>
        <taxon>Tracheophyta</taxon>
        <taxon>Spermatophyta</taxon>
        <taxon>Magnoliopsida</taxon>
        <taxon>eudicotyledons</taxon>
        <taxon>Gunneridae</taxon>
        <taxon>Pentapetalae</taxon>
        <taxon>rosids</taxon>
        <taxon>malvids</taxon>
        <taxon>Brassicales</taxon>
        <taxon>Brassicaceae</taxon>
        <taxon>Arabideae</taxon>
        <taxon>Arabis</taxon>
    </lineage>
</organism>
<evidence type="ECO:0000256" key="2">
    <source>
        <dbReference type="ARBA" id="ARBA00022734"/>
    </source>
</evidence>
<keyword evidence="5" id="KW-1185">Reference proteome</keyword>
<dbReference type="InterPro" id="IPR033734">
    <property type="entry name" value="Jacalin-like_lectin_dom_plant"/>
</dbReference>
<dbReference type="EMBL" id="CABITT030000002">
    <property type="protein sequence ID" value="VVA93451.1"/>
    <property type="molecule type" value="Genomic_DNA"/>
</dbReference>
<evidence type="ECO:0000256" key="1">
    <source>
        <dbReference type="ARBA" id="ARBA00006568"/>
    </source>
</evidence>
<comment type="caution">
    <text evidence="4">The sequence shown here is derived from an EMBL/GenBank/DDBJ whole genome shotgun (WGS) entry which is preliminary data.</text>
</comment>
<reference evidence="4" key="1">
    <citation type="submission" date="2019-07" db="EMBL/GenBank/DDBJ databases">
        <authorList>
            <person name="Dittberner H."/>
        </authorList>
    </citation>
    <scope>NUCLEOTIDE SEQUENCE [LARGE SCALE GENOMIC DNA]</scope>
</reference>
<dbReference type="Pfam" id="PF01419">
    <property type="entry name" value="Jacalin"/>
    <property type="match status" value="1"/>
</dbReference>
<evidence type="ECO:0000313" key="5">
    <source>
        <dbReference type="Proteomes" id="UP000489600"/>
    </source>
</evidence>
<dbReference type="InterPro" id="IPR036404">
    <property type="entry name" value="Jacalin-like_lectin_dom_sf"/>
</dbReference>
<dbReference type="GO" id="GO:0030246">
    <property type="term" value="F:carbohydrate binding"/>
    <property type="evidence" value="ECO:0007669"/>
    <property type="project" value="UniProtKB-KW"/>
</dbReference>
<dbReference type="PROSITE" id="PS51752">
    <property type="entry name" value="JACALIN_LECTIN"/>
    <property type="match status" value="1"/>
</dbReference>
<dbReference type="CDD" id="cd09612">
    <property type="entry name" value="Jacalin"/>
    <property type="match status" value="1"/>
</dbReference>
<sequence>MSMKMGSTGGHQVGVAWDDGAHENVTKIQISHDLLGVNFIKFEYLDGAEIVTGEQYLTESDTCLTGDEYGHGKISDKSPITEEFELEPDEYITEAETYVNFIGNAIGHVLMFIFKTNKRTSKAYGLDQFPYGRTKMVLGEKNKKIVGFHGNSGDHILHAIGVYVSPINKTKTFKQGVSKVLHKIKNKLI</sequence>
<evidence type="ECO:0000259" key="3">
    <source>
        <dbReference type="PROSITE" id="PS51752"/>
    </source>
</evidence>